<dbReference type="InterPro" id="IPR018310">
    <property type="entry name" value="Put_endonuclease_Z1-dom"/>
</dbReference>
<gene>
    <name evidence="2" type="ORF">GALL_185240</name>
</gene>
<dbReference type="AlphaFoldDB" id="A0A1J5SCI3"/>
<proteinExistence type="predicted"/>
<evidence type="ECO:0000313" key="2">
    <source>
        <dbReference type="EMBL" id="OIQ99427.1"/>
    </source>
</evidence>
<organism evidence="2">
    <name type="scientific">mine drainage metagenome</name>
    <dbReference type="NCBI Taxonomy" id="410659"/>
    <lineage>
        <taxon>unclassified sequences</taxon>
        <taxon>metagenomes</taxon>
        <taxon>ecological metagenomes</taxon>
    </lineage>
</organism>
<sequence length="914" mass="103724">MSSMQMDHMGIAMSVINGRPLTDELLEEVLGKLVMLDGTLNQEILADIRSRLEATIGVTHTVGEVMHKKDHLPWLSDVKGGVKWHYWDSYRRLLTSSGRADEIVRVLDEDTDKILTECGNPTDESGWQLRGLVMGDVQSGKTASYTGLIAKAADAGYKVIVLLTGIIEDLRRQTQERLDEGFVGRNSQDVLDRNANTIPIGAGIYRNRSANVLTSVNSDFLTNNAVALGGIPLRNIQEPVLFVMKKNISPLKQLDTWLNKQIPAGSDLLTVPFLMIDDEADNASVNTKKDEDPATINRLIREIRRKFSRSSYVAYTATPFANIFINPDNDQDLFPSDFIYSLNTPSNYIGASSIFLEDGEHYSQLKVIDDAEGLLPYKHDKTLQVEDIPGSLKDAIRIFFLSCAMRDLRKESLKHRSMLINVSRFNDVQKKVKEKVQKFGWGLQEEIKQYLLSTSWESHPELTNLYSLWDAEYGDLEFSWNDVRKALYDAIASVTVLTINQKSVDEEKLNYSVYKNTAKGRRVIAIGGLTLSRGLTLEGLCVSYFYRNSKAYDTLLQMGRWFGYRPGYEDVFRIWMDKDAQDWYAHIATAVSELRRDFRRMSANRMQPSQFGIRVKAHPDTLIVTAQNKMKNSDQIEQRISLSAHGTETAYVPKAGNLHEENIKIANRLISSLGPAITEGSEDRWLGGSRYLWTGISKSKIATFLSELNISNMNMDFLADQDRPLVKFIAENKVSELESWDICIPQGKGGAVPDTIVLLNDGTSSPIRCRERQFERGLSKTDYLKLNKQRVGDNTDEMVGMSQQEIELTRNNWEEERAKDPKKGERIPGYMFRDFRSRPLLTIHFIQCVSPKEDPEKMMRPEEIEAPIMVAISLSFPDFDPNASDDEKKVVYRLNKVAMRAIFGNEEELNDDED</sequence>
<feature type="domain" description="Putative endonuclease Z1" evidence="1">
    <location>
        <begin position="391"/>
        <end position="621"/>
    </location>
</feature>
<reference evidence="2" key="1">
    <citation type="submission" date="2016-10" db="EMBL/GenBank/DDBJ databases">
        <title>Sequence of Gallionella enrichment culture.</title>
        <authorList>
            <person name="Poehlein A."/>
            <person name="Muehling M."/>
            <person name="Daniel R."/>
        </authorList>
    </citation>
    <scope>NUCLEOTIDE SEQUENCE</scope>
</reference>
<protein>
    <submittedName>
        <fullName evidence="2">Z1 domain protein</fullName>
    </submittedName>
</protein>
<dbReference type="EMBL" id="MLJW01000106">
    <property type="protein sequence ID" value="OIQ99427.1"/>
    <property type="molecule type" value="Genomic_DNA"/>
</dbReference>
<comment type="caution">
    <text evidence="2">The sequence shown here is derived from an EMBL/GenBank/DDBJ whole genome shotgun (WGS) entry which is preliminary data.</text>
</comment>
<dbReference type="Pfam" id="PF10593">
    <property type="entry name" value="Z1"/>
    <property type="match status" value="1"/>
</dbReference>
<name>A0A1J5SCI3_9ZZZZ</name>
<evidence type="ECO:0000259" key="1">
    <source>
        <dbReference type="Pfam" id="PF10593"/>
    </source>
</evidence>
<accession>A0A1J5SCI3</accession>